<dbReference type="OrthoDB" id="8173223at2759"/>
<accession>A0A9J6C549</accession>
<proteinExistence type="predicted"/>
<feature type="compositionally biased region" description="Low complexity" evidence="1">
    <location>
        <begin position="190"/>
        <end position="201"/>
    </location>
</feature>
<keyword evidence="4" id="KW-1185">Reference proteome</keyword>
<evidence type="ECO:0000313" key="4">
    <source>
        <dbReference type="Proteomes" id="UP001107558"/>
    </source>
</evidence>
<name>A0A9J6C549_POLVA</name>
<sequence>MLKIRIEIMTLTHLLFILLLFCIAHAAPPKIQLHNEDTFLDLSVVKNWKLICEDLCSLNLSGPACGLDCSTVIVSEHLKVQNHKIANLTQSDKDDFCETLCENRLGENECQCKISILAASSQSHATPAGLKPDRLKICSDVCRYQHVTLRSCPKCIYEEHRVNERFFIPFEPTNQILPPPSKHQVPLIFSPPSKSSSSSSSDSKERLSFKPTVFRPNAQQAFFSTTTDSTTPDWNRLCLQLCRTGTGGILCNCDLPPF</sequence>
<protein>
    <submittedName>
        <fullName evidence="3">Uncharacterized protein</fullName>
    </submittedName>
</protein>
<evidence type="ECO:0000313" key="3">
    <source>
        <dbReference type="EMBL" id="KAG5676947.1"/>
    </source>
</evidence>
<reference evidence="3" key="1">
    <citation type="submission" date="2021-03" db="EMBL/GenBank/DDBJ databases">
        <title>Chromosome level genome of the anhydrobiotic midge Polypedilum vanderplanki.</title>
        <authorList>
            <person name="Yoshida Y."/>
            <person name="Kikawada T."/>
            <person name="Gusev O."/>
        </authorList>
    </citation>
    <scope>NUCLEOTIDE SEQUENCE</scope>
    <source>
        <strain evidence="3">NIAS01</strain>
        <tissue evidence="3">Whole body or cell culture</tissue>
    </source>
</reference>
<dbReference type="AlphaFoldDB" id="A0A9J6C549"/>
<feature type="region of interest" description="Disordered" evidence="1">
    <location>
        <begin position="181"/>
        <end position="204"/>
    </location>
</feature>
<dbReference type="EMBL" id="JADBJN010000002">
    <property type="protein sequence ID" value="KAG5676947.1"/>
    <property type="molecule type" value="Genomic_DNA"/>
</dbReference>
<gene>
    <name evidence="3" type="ORF">PVAND_006741</name>
</gene>
<evidence type="ECO:0000256" key="1">
    <source>
        <dbReference type="SAM" id="MobiDB-lite"/>
    </source>
</evidence>
<keyword evidence="2" id="KW-0732">Signal</keyword>
<organism evidence="3 4">
    <name type="scientific">Polypedilum vanderplanki</name>
    <name type="common">Sleeping chironomid midge</name>
    <dbReference type="NCBI Taxonomy" id="319348"/>
    <lineage>
        <taxon>Eukaryota</taxon>
        <taxon>Metazoa</taxon>
        <taxon>Ecdysozoa</taxon>
        <taxon>Arthropoda</taxon>
        <taxon>Hexapoda</taxon>
        <taxon>Insecta</taxon>
        <taxon>Pterygota</taxon>
        <taxon>Neoptera</taxon>
        <taxon>Endopterygota</taxon>
        <taxon>Diptera</taxon>
        <taxon>Nematocera</taxon>
        <taxon>Chironomoidea</taxon>
        <taxon>Chironomidae</taxon>
        <taxon>Chironominae</taxon>
        <taxon>Polypedilum</taxon>
        <taxon>Polypedilum</taxon>
    </lineage>
</organism>
<feature type="signal peptide" evidence="2">
    <location>
        <begin position="1"/>
        <end position="26"/>
    </location>
</feature>
<comment type="caution">
    <text evidence="3">The sequence shown here is derived from an EMBL/GenBank/DDBJ whole genome shotgun (WGS) entry which is preliminary data.</text>
</comment>
<evidence type="ECO:0000256" key="2">
    <source>
        <dbReference type="SAM" id="SignalP"/>
    </source>
</evidence>
<dbReference type="Proteomes" id="UP001107558">
    <property type="component" value="Chromosome 2"/>
</dbReference>
<feature type="chain" id="PRO_5039909734" evidence="2">
    <location>
        <begin position="27"/>
        <end position="258"/>
    </location>
</feature>